<dbReference type="RefSeq" id="WP_131990892.1">
    <property type="nucleotide sequence ID" value="NZ_SMGK01000001.1"/>
</dbReference>
<proteinExistence type="predicted"/>
<reference evidence="1 2" key="1">
    <citation type="submission" date="2019-03" db="EMBL/GenBank/DDBJ databases">
        <title>Genomic Encyclopedia of Type Strains, Phase IV (KMG-IV): sequencing the most valuable type-strain genomes for metagenomic binning, comparative biology and taxonomic classification.</title>
        <authorList>
            <person name="Goeker M."/>
        </authorList>
    </citation>
    <scope>NUCLEOTIDE SEQUENCE [LARGE SCALE GENOMIC DNA]</scope>
    <source>
        <strain evidence="1 2">DSM 103428</strain>
    </source>
</reference>
<gene>
    <name evidence="1" type="ORF">C7378_0241</name>
</gene>
<comment type="caution">
    <text evidence="1">The sequence shown here is derived from an EMBL/GenBank/DDBJ whole genome shotgun (WGS) entry which is preliminary data.</text>
</comment>
<dbReference type="Proteomes" id="UP000295210">
    <property type="component" value="Unassembled WGS sequence"/>
</dbReference>
<dbReference type="OrthoDB" id="7569346at2"/>
<protein>
    <submittedName>
        <fullName evidence="1">Uncharacterized protein</fullName>
    </submittedName>
</protein>
<evidence type="ECO:0000313" key="2">
    <source>
        <dbReference type="Proteomes" id="UP000295210"/>
    </source>
</evidence>
<dbReference type="EMBL" id="SMGK01000001">
    <property type="protein sequence ID" value="TCK75261.1"/>
    <property type="molecule type" value="Genomic_DNA"/>
</dbReference>
<organism evidence="1 2">
    <name type="scientific">Acidipila rosea</name>
    <dbReference type="NCBI Taxonomy" id="768535"/>
    <lineage>
        <taxon>Bacteria</taxon>
        <taxon>Pseudomonadati</taxon>
        <taxon>Acidobacteriota</taxon>
        <taxon>Terriglobia</taxon>
        <taxon>Terriglobales</taxon>
        <taxon>Acidobacteriaceae</taxon>
        <taxon>Acidipila</taxon>
    </lineage>
</organism>
<sequence length="260" mass="30335">MQAVEVYLFPACMRSTLNEVQLGHIYKDFDQQLNALERIEASLERFRNLCLENELRMTVKSIDKMAEYVKLQQEGARIDFDSLERAIQTVAQRLEDELEIRTFFSLEPSEAEAWKGKRIYGEEVSDKFPSTDYELEEYSKCFAVGRYTAAVFHLMRVLEIGLSALALGIGCDPKDRSWEQIIQGIQKALQTSSESKSADWKATEQYYSEITAHFRNLKNAWRNHTMHVREKYDRQRSEEVFVHVRAVMKALSQRCQEVNP</sequence>
<dbReference type="AlphaFoldDB" id="A0A4V2PVU7"/>
<name>A0A4V2PVU7_9BACT</name>
<evidence type="ECO:0000313" key="1">
    <source>
        <dbReference type="EMBL" id="TCK75261.1"/>
    </source>
</evidence>
<accession>A0A4V2PVU7</accession>
<keyword evidence="2" id="KW-1185">Reference proteome</keyword>